<reference evidence="9 10" key="1">
    <citation type="journal article" date="2010" name="Nature">
        <title>Genome sequencing and analysis of the model grass Brachypodium distachyon.</title>
        <authorList>
            <consortium name="International Brachypodium Initiative"/>
        </authorList>
    </citation>
    <scope>NUCLEOTIDE SEQUENCE [LARGE SCALE GENOMIC DNA]</scope>
    <source>
        <strain evidence="9 10">Bd21</strain>
    </source>
</reference>
<comment type="similarity">
    <text evidence="1 6">Belongs to the expansin family. Expansin A subfamily.</text>
</comment>
<keyword evidence="4 6" id="KW-0732">Signal</keyword>
<keyword evidence="11" id="KW-1185">Reference proteome</keyword>
<dbReference type="InterPro" id="IPR009009">
    <property type="entry name" value="RlpA-like_DPBB"/>
</dbReference>
<comment type="subcellular location">
    <subcellularLocation>
        <location evidence="6">Secreted</location>
        <location evidence="6">Cell wall</location>
    </subcellularLocation>
    <subcellularLocation>
        <location evidence="6">Membrane</location>
        <topology evidence="6">Peripheral membrane protein</topology>
    </subcellularLocation>
</comment>
<organism evidence="9">
    <name type="scientific">Brachypodium distachyon</name>
    <name type="common">Purple false brome</name>
    <name type="synonym">Trachynia distachya</name>
    <dbReference type="NCBI Taxonomy" id="15368"/>
    <lineage>
        <taxon>Eukaryota</taxon>
        <taxon>Viridiplantae</taxon>
        <taxon>Streptophyta</taxon>
        <taxon>Embryophyta</taxon>
        <taxon>Tracheophyta</taxon>
        <taxon>Spermatophyta</taxon>
        <taxon>Magnoliopsida</taxon>
        <taxon>Liliopsida</taxon>
        <taxon>Poales</taxon>
        <taxon>Poaceae</taxon>
        <taxon>BOP clade</taxon>
        <taxon>Pooideae</taxon>
        <taxon>Stipodae</taxon>
        <taxon>Brachypodieae</taxon>
        <taxon>Brachypodium</taxon>
    </lineage>
</organism>
<dbReference type="Gramene" id="KQK23578">
    <property type="protein sequence ID" value="KQK23578"/>
    <property type="gene ID" value="BRADI_1g74710v3"/>
</dbReference>
<dbReference type="InterPro" id="IPR007112">
    <property type="entry name" value="Expansin/allergen_DPBB_dom"/>
</dbReference>
<keyword evidence="5" id="KW-0472">Membrane</keyword>
<dbReference type="KEGG" id="bdi:100844111"/>
<dbReference type="PROSITE" id="PS50843">
    <property type="entry name" value="EXPANSIN_CBD"/>
    <property type="match status" value="1"/>
</dbReference>
<dbReference type="RefSeq" id="XP_003558781.1">
    <property type="nucleotide sequence ID" value="XM_003558733.4"/>
</dbReference>
<dbReference type="GO" id="GO:0009664">
    <property type="term" value="P:plant-type cell wall organization"/>
    <property type="evidence" value="ECO:0007669"/>
    <property type="project" value="InterPro"/>
</dbReference>
<evidence type="ECO:0000259" key="8">
    <source>
        <dbReference type="PROSITE" id="PS50843"/>
    </source>
</evidence>
<dbReference type="Gene3D" id="2.60.40.760">
    <property type="entry name" value="Expansin, cellulose-binding-like domain"/>
    <property type="match status" value="1"/>
</dbReference>
<evidence type="ECO:0000256" key="2">
    <source>
        <dbReference type="ARBA" id="ARBA00022512"/>
    </source>
</evidence>
<keyword evidence="3 6" id="KW-0964">Secreted</keyword>
<evidence type="ECO:0000313" key="11">
    <source>
        <dbReference type="Proteomes" id="UP000008810"/>
    </source>
</evidence>
<evidence type="ECO:0000313" key="9">
    <source>
        <dbReference type="EMBL" id="KQK23578.1"/>
    </source>
</evidence>
<accession>I1H9K6</accession>
<dbReference type="Gene3D" id="2.40.40.10">
    <property type="entry name" value="RlpA-like domain"/>
    <property type="match status" value="1"/>
</dbReference>
<evidence type="ECO:0000256" key="5">
    <source>
        <dbReference type="ARBA" id="ARBA00023136"/>
    </source>
</evidence>
<protein>
    <recommendedName>
        <fullName evidence="6">Expansin</fullName>
    </recommendedName>
</protein>
<feature type="domain" description="Expansin-like EG45" evidence="7">
    <location>
        <begin position="45"/>
        <end position="159"/>
    </location>
</feature>
<gene>
    <name evidence="10" type="primary">LOC100844111</name>
    <name evidence="9" type="ORF">BRADI_1g74710v3</name>
</gene>
<dbReference type="CDD" id="cd22274">
    <property type="entry name" value="DPBB_EXPA_N"/>
    <property type="match status" value="1"/>
</dbReference>
<keyword evidence="6" id="KW-0961">Cell wall biogenesis/degradation</keyword>
<dbReference type="InterPro" id="IPR036749">
    <property type="entry name" value="Expansin_CBD_sf"/>
</dbReference>
<evidence type="ECO:0000256" key="1">
    <source>
        <dbReference type="ARBA" id="ARBA00005392"/>
    </source>
</evidence>
<dbReference type="EnsemblPlants" id="KQK23578">
    <property type="protein sequence ID" value="KQK23578"/>
    <property type="gene ID" value="BRADI_1g74710v3"/>
</dbReference>
<evidence type="ECO:0000313" key="10">
    <source>
        <dbReference type="EnsemblPlants" id="KQK23578"/>
    </source>
</evidence>
<reference evidence="10" key="3">
    <citation type="submission" date="2018-08" db="UniProtKB">
        <authorList>
            <consortium name="EnsemblPlants"/>
        </authorList>
    </citation>
    <scope>IDENTIFICATION</scope>
    <source>
        <strain evidence="10">cv. Bd21</strain>
    </source>
</reference>
<dbReference type="Pfam" id="PF01357">
    <property type="entry name" value="Expansin_C"/>
    <property type="match status" value="1"/>
</dbReference>
<feature type="domain" description="Expansin-like CBD" evidence="8">
    <location>
        <begin position="169"/>
        <end position="248"/>
    </location>
</feature>
<dbReference type="SUPFAM" id="SSF50685">
    <property type="entry name" value="Barwin-like endoglucanases"/>
    <property type="match status" value="1"/>
</dbReference>
<comment type="function">
    <text evidence="6">Causes loosening and extension of plant cell walls by disrupting non-covalent bonding between cellulose microfibrils and matrix glucans. No enzymatic activity has been found.</text>
</comment>
<dbReference type="GO" id="GO:0005576">
    <property type="term" value="C:extracellular region"/>
    <property type="evidence" value="ECO:0007669"/>
    <property type="project" value="InterPro"/>
</dbReference>
<dbReference type="eggNOG" id="ENOG502RRPH">
    <property type="taxonomic scope" value="Eukaryota"/>
</dbReference>
<keyword evidence="2 6" id="KW-0134">Cell wall</keyword>
<dbReference type="InterPro" id="IPR036908">
    <property type="entry name" value="RlpA-like_sf"/>
</dbReference>
<dbReference type="EMBL" id="CM000880">
    <property type="protein sequence ID" value="KQK23578.1"/>
    <property type="molecule type" value="Genomic_DNA"/>
</dbReference>
<dbReference type="PANTHER" id="PTHR31867">
    <property type="entry name" value="EXPANSIN-A15"/>
    <property type="match status" value="1"/>
</dbReference>
<dbReference type="SUPFAM" id="SSF49590">
    <property type="entry name" value="PHL pollen allergen"/>
    <property type="match status" value="1"/>
</dbReference>
<evidence type="ECO:0000259" key="7">
    <source>
        <dbReference type="PROSITE" id="PS50842"/>
    </source>
</evidence>
<dbReference type="Proteomes" id="UP000008810">
    <property type="component" value="Chromosome 1"/>
</dbReference>
<evidence type="ECO:0000256" key="3">
    <source>
        <dbReference type="ARBA" id="ARBA00022525"/>
    </source>
</evidence>
<evidence type="ECO:0000256" key="4">
    <source>
        <dbReference type="ARBA" id="ARBA00022729"/>
    </source>
</evidence>
<dbReference type="InterPro" id="IPR007117">
    <property type="entry name" value="Expansin_CBD"/>
</dbReference>
<reference evidence="9" key="2">
    <citation type="submission" date="2017-06" db="EMBL/GenBank/DDBJ databases">
        <title>WGS assembly of Brachypodium distachyon.</title>
        <authorList>
            <consortium name="The International Brachypodium Initiative"/>
            <person name="Lucas S."/>
            <person name="Harmon-Smith M."/>
            <person name="Lail K."/>
            <person name="Tice H."/>
            <person name="Grimwood J."/>
            <person name="Bruce D."/>
            <person name="Barry K."/>
            <person name="Shu S."/>
            <person name="Lindquist E."/>
            <person name="Wang M."/>
            <person name="Pitluck S."/>
            <person name="Vogel J.P."/>
            <person name="Garvin D.F."/>
            <person name="Mockler T.C."/>
            <person name="Schmutz J."/>
            <person name="Rokhsar D."/>
            <person name="Bevan M.W."/>
        </authorList>
    </citation>
    <scope>NUCLEOTIDE SEQUENCE</scope>
    <source>
        <strain evidence="9">Bd21</strain>
    </source>
</reference>
<dbReference type="Pfam" id="PF03330">
    <property type="entry name" value="DPBB_1"/>
    <property type="match status" value="1"/>
</dbReference>
<dbReference type="AlphaFoldDB" id="I1H9K6"/>
<name>I1H9K6_BRADI</name>
<dbReference type="SMART" id="SM00837">
    <property type="entry name" value="DPBB_1"/>
    <property type="match status" value="1"/>
</dbReference>
<dbReference type="GeneID" id="100844111"/>
<dbReference type="PRINTS" id="PR01225">
    <property type="entry name" value="EXPANSNFAMLY"/>
</dbReference>
<dbReference type="OrthoDB" id="636220at2759"/>
<feature type="signal peptide" evidence="6">
    <location>
        <begin position="1"/>
        <end position="25"/>
    </location>
</feature>
<dbReference type="PROSITE" id="PS50842">
    <property type="entry name" value="EXPANSIN_EG45"/>
    <property type="match status" value="1"/>
</dbReference>
<sequence length="254" mass="27499">MTGKRSVRLFAAVLAVALCFAPAKSDWLPATATFYGEPDASGTMGGACGYGNLYDQGYGVSNAALSTALFNDGASCGQCYLIICDTSKTGWCKPGTSATVSATNFCPPNWTLPNDNGGWCNPPRFHFDMSQPSWETIAIYRAGIVPVLYQQVKCWRYGGVRFTIAGFNYFELVLLTNVGGSGSVKSMAVKGPNTGWIQMSRNWGANWQCLAGLEKQPLSFALTSTGGQYLVFQDAVPAGWQFGQTFSTYRQFDY</sequence>
<dbReference type="HOGENOM" id="CLU_027462_0_3_1"/>
<dbReference type="InterPro" id="IPR002963">
    <property type="entry name" value="Expansin"/>
</dbReference>
<dbReference type="OMA" id="GWCKPGT"/>
<dbReference type="PRINTS" id="PR01226">
    <property type="entry name" value="EXPANSIN"/>
</dbReference>
<dbReference type="InterPro" id="IPR007118">
    <property type="entry name" value="Expan_Lol_pI"/>
</dbReference>
<proteinExistence type="inferred from homology"/>
<feature type="chain" id="PRO_5014094397" description="Expansin" evidence="6">
    <location>
        <begin position="26"/>
        <end position="254"/>
    </location>
</feature>
<dbReference type="GO" id="GO:0016020">
    <property type="term" value="C:membrane"/>
    <property type="evidence" value="ECO:0007669"/>
    <property type="project" value="UniProtKB-SubCell"/>
</dbReference>
<evidence type="ECO:0000256" key="6">
    <source>
        <dbReference type="RuleBase" id="RU365023"/>
    </source>
</evidence>